<keyword evidence="3" id="KW-1185">Reference proteome</keyword>
<sequence>MAATSHTLRARCQASTIIPSQRTEPLPPIPPPITSKKRKRADIEAENTILKAWQFLKCVG</sequence>
<dbReference type="HOGENOM" id="CLU_2942587_0_0_1"/>
<dbReference type="AlphaFoldDB" id="A0A0C3FV20"/>
<reference evidence="3" key="2">
    <citation type="submission" date="2015-01" db="EMBL/GenBank/DDBJ databases">
        <title>Evolutionary Origins and Diversification of the Mycorrhizal Mutualists.</title>
        <authorList>
            <consortium name="DOE Joint Genome Institute"/>
            <consortium name="Mycorrhizal Genomics Consortium"/>
            <person name="Kohler A."/>
            <person name="Kuo A."/>
            <person name="Nagy L.G."/>
            <person name="Floudas D."/>
            <person name="Copeland A."/>
            <person name="Barry K.W."/>
            <person name="Cichocki N."/>
            <person name="Veneault-Fourrey C."/>
            <person name="LaButti K."/>
            <person name="Lindquist E.A."/>
            <person name="Lipzen A."/>
            <person name="Lundell T."/>
            <person name="Morin E."/>
            <person name="Murat C."/>
            <person name="Riley R."/>
            <person name="Ohm R."/>
            <person name="Sun H."/>
            <person name="Tunlid A."/>
            <person name="Henrissat B."/>
            <person name="Grigoriev I.V."/>
            <person name="Hibbett D.S."/>
            <person name="Martin F."/>
        </authorList>
    </citation>
    <scope>NUCLEOTIDE SEQUENCE [LARGE SCALE GENOMIC DNA]</scope>
    <source>
        <strain evidence="3">F 1598</strain>
    </source>
</reference>
<accession>A0A0C3FV20</accession>
<evidence type="ECO:0000256" key="1">
    <source>
        <dbReference type="SAM" id="MobiDB-lite"/>
    </source>
</evidence>
<dbReference type="Proteomes" id="UP000054166">
    <property type="component" value="Unassembled WGS sequence"/>
</dbReference>
<evidence type="ECO:0000313" key="2">
    <source>
        <dbReference type="EMBL" id="KIM88255.1"/>
    </source>
</evidence>
<feature type="compositionally biased region" description="Polar residues" evidence="1">
    <location>
        <begin position="1"/>
        <end position="23"/>
    </location>
</feature>
<dbReference type="InParanoid" id="A0A0C3FV20"/>
<dbReference type="EMBL" id="KN832977">
    <property type="protein sequence ID" value="KIM88255.1"/>
    <property type="molecule type" value="Genomic_DNA"/>
</dbReference>
<gene>
    <name evidence="2" type="ORF">PILCRDRAFT_814164</name>
</gene>
<reference evidence="2 3" key="1">
    <citation type="submission" date="2014-04" db="EMBL/GenBank/DDBJ databases">
        <authorList>
            <consortium name="DOE Joint Genome Institute"/>
            <person name="Kuo A."/>
            <person name="Tarkka M."/>
            <person name="Buscot F."/>
            <person name="Kohler A."/>
            <person name="Nagy L.G."/>
            <person name="Floudas D."/>
            <person name="Copeland A."/>
            <person name="Barry K.W."/>
            <person name="Cichocki N."/>
            <person name="Veneault-Fourrey C."/>
            <person name="LaButti K."/>
            <person name="Lindquist E.A."/>
            <person name="Lipzen A."/>
            <person name="Lundell T."/>
            <person name="Morin E."/>
            <person name="Murat C."/>
            <person name="Sun H."/>
            <person name="Tunlid A."/>
            <person name="Henrissat B."/>
            <person name="Grigoriev I.V."/>
            <person name="Hibbett D.S."/>
            <person name="Martin F."/>
            <person name="Nordberg H.P."/>
            <person name="Cantor M.N."/>
            <person name="Hua S.X."/>
        </authorList>
    </citation>
    <scope>NUCLEOTIDE SEQUENCE [LARGE SCALE GENOMIC DNA]</scope>
    <source>
        <strain evidence="2 3">F 1598</strain>
    </source>
</reference>
<feature type="region of interest" description="Disordered" evidence="1">
    <location>
        <begin position="1"/>
        <end position="40"/>
    </location>
</feature>
<protein>
    <submittedName>
        <fullName evidence="2">Uncharacterized protein</fullName>
    </submittedName>
</protein>
<organism evidence="2 3">
    <name type="scientific">Piloderma croceum (strain F 1598)</name>
    <dbReference type="NCBI Taxonomy" id="765440"/>
    <lineage>
        <taxon>Eukaryota</taxon>
        <taxon>Fungi</taxon>
        <taxon>Dikarya</taxon>
        <taxon>Basidiomycota</taxon>
        <taxon>Agaricomycotina</taxon>
        <taxon>Agaricomycetes</taxon>
        <taxon>Agaricomycetidae</taxon>
        <taxon>Atheliales</taxon>
        <taxon>Atheliaceae</taxon>
        <taxon>Piloderma</taxon>
    </lineage>
</organism>
<name>A0A0C3FV20_PILCF</name>
<proteinExistence type="predicted"/>
<evidence type="ECO:0000313" key="3">
    <source>
        <dbReference type="Proteomes" id="UP000054166"/>
    </source>
</evidence>